<dbReference type="Pfam" id="PF00026">
    <property type="entry name" value="Asp"/>
    <property type="match status" value="1"/>
</dbReference>
<dbReference type="PANTHER" id="PTHR47966:SF6">
    <property type="entry name" value="PEPTIDASE A1 DOMAIN-CONTAINING PROTEIN"/>
    <property type="match status" value="1"/>
</dbReference>
<feature type="active site" evidence="3">
    <location>
        <position position="339"/>
    </location>
</feature>
<dbReference type="OrthoDB" id="771136at2759"/>
<dbReference type="InterPro" id="IPR034164">
    <property type="entry name" value="Pepsin-like_dom"/>
</dbReference>
<evidence type="ECO:0000256" key="2">
    <source>
        <dbReference type="ARBA" id="ARBA00022750"/>
    </source>
</evidence>
<keyword evidence="4" id="KW-0645">Protease</keyword>
<dbReference type="InParanoid" id="F4RG96"/>
<feature type="region of interest" description="Disordered" evidence="5">
    <location>
        <begin position="399"/>
        <end position="428"/>
    </location>
</feature>
<evidence type="ECO:0000256" key="3">
    <source>
        <dbReference type="PIRSR" id="PIRSR601461-1"/>
    </source>
</evidence>
<evidence type="ECO:0000256" key="1">
    <source>
        <dbReference type="ARBA" id="ARBA00007447"/>
    </source>
</evidence>
<evidence type="ECO:0000313" key="8">
    <source>
        <dbReference type="EMBL" id="EGG08706.1"/>
    </source>
</evidence>
<dbReference type="InterPro" id="IPR001461">
    <property type="entry name" value="Aspartic_peptidase_A1"/>
</dbReference>
<proteinExistence type="inferred from homology"/>
<evidence type="ECO:0000256" key="4">
    <source>
        <dbReference type="RuleBase" id="RU000454"/>
    </source>
</evidence>
<evidence type="ECO:0000256" key="6">
    <source>
        <dbReference type="SAM" id="SignalP"/>
    </source>
</evidence>
<evidence type="ECO:0000313" key="9">
    <source>
        <dbReference type="Proteomes" id="UP000001072"/>
    </source>
</evidence>
<dbReference type="CDD" id="cd05471">
    <property type="entry name" value="pepsin_like"/>
    <property type="match status" value="1"/>
</dbReference>
<feature type="compositionally biased region" description="Low complexity" evidence="5">
    <location>
        <begin position="407"/>
        <end position="423"/>
    </location>
</feature>
<dbReference type="InterPro" id="IPR033121">
    <property type="entry name" value="PEPTIDASE_A1"/>
</dbReference>
<keyword evidence="4" id="KW-0378">Hydrolase</keyword>
<dbReference type="AlphaFoldDB" id="F4RG96"/>
<reference evidence="9" key="1">
    <citation type="journal article" date="2011" name="Proc. Natl. Acad. Sci. U.S.A.">
        <title>Obligate biotrophy features unraveled by the genomic analysis of rust fungi.</title>
        <authorList>
            <person name="Duplessis S."/>
            <person name="Cuomo C.A."/>
            <person name="Lin Y.-C."/>
            <person name="Aerts A."/>
            <person name="Tisserant E."/>
            <person name="Veneault-Fourrey C."/>
            <person name="Joly D.L."/>
            <person name="Hacquard S."/>
            <person name="Amselem J."/>
            <person name="Cantarel B.L."/>
            <person name="Chiu R."/>
            <person name="Coutinho P.M."/>
            <person name="Feau N."/>
            <person name="Field M."/>
            <person name="Frey P."/>
            <person name="Gelhaye E."/>
            <person name="Goldberg J."/>
            <person name="Grabherr M.G."/>
            <person name="Kodira C.D."/>
            <person name="Kohler A."/>
            <person name="Kuees U."/>
            <person name="Lindquist E.A."/>
            <person name="Lucas S.M."/>
            <person name="Mago R."/>
            <person name="Mauceli E."/>
            <person name="Morin E."/>
            <person name="Murat C."/>
            <person name="Pangilinan J.L."/>
            <person name="Park R."/>
            <person name="Pearson M."/>
            <person name="Quesneville H."/>
            <person name="Rouhier N."/>
            <person name="Sakthikumar S."/>
            <person name="Salamov A.A."/>
            <person name="Schmutz J."/>
            <person name="Selles B."/>
            <person name="Shapiro H."/>
            <person name="Tanguay P."/>
            <person name="Tuskan G.A."/>
            <person name="Henrissat B."/>
            <person name="Van de Peer Y."/>
            <person name="Rouze P."/>
            <person name="Ellis J.G."/>
            <person name="Dodds P.N."/>
            <person name="Schein J.E."/>
            <person name="Zhong S."/>
            <person name="Hamelin R.C."/>
            <person name="Grigoriev I.V."/>
            <person name="Szabo L.J."/>
            <person name="Martin F."/>
        </authorList>
    </citation>
    <scope>NUCLEOTIDE SEQUENCE [LARGE SCALE GENOMIC DNA]</scope>
    <source>
        <strain evidence="9">98AG31 / pathotype 3-4-7</strain>
    </source>
</reference>
<dbReference type="PRINTS" id="PR00792">
    <property type="entry name" value="PEPSIN"/>
</dbReference>
<dbReference type="GO" id="GO:0004190">
    <property type="term" value="F:aspartic-type endopeptidase activity"/>
    <property type="evidence" value="ECO:0007669"/>
    <property type="project" value="UniProtKB-KW"/>
</dbReference>
<feature type="signal peptide" evidence="6">
    <location>
        <begin position="1"/>
        <end position="26"/>
    </location>
</feature>
<dbReference type="PANTHER" id="PTHR47966">
    <property type="entry name" value="BETA-SITE APP-CLEAVING ENZYME, ISOFORM A-RELATED"/>
    <property type="match status" value="1"/>
</dbReference>
<dbReference type="SUPFAM" id="SSF50630">
    <property type="entry name" value="Acid proteases"/>
    <property type="match status" value="1"/>
</dbReference>
<feature type="domain" description="Peptidase A1" evidence="7">
    <location>
        <begin position="123"/>
        <end position="463"/>
    </location>
</feature>
<dbReference type="InterPro" id="IPR021109">
    <property type="entry name" value="Peptidase_aspartic_dom_sf"/>
</dbReference>
<dbReference type="KEGG" id="mlr:MELLADRAFT_123288"/>
<sequence>MLNHQPFIILFRTILLINQLIIPTSTSNLEFQLYKRSTSQNRFIHAKSKLINKYSSTTSTTSLQKRQISVPIISNLSNPSSSSTTTTNTGTYLHNSTVRGVSDGRGGVIGLQPTYNFQADLEYFITIQIGTDSPQSLNIILDTGSSDFWVTSQNCTLQSGCDSNLLSKFDSSLSNSTNTPFSIKYGSGSATGKSFIDNITFAGYHLTNQQFGVVDTVSSELLSKDVSGLMGLGFQTLSSSGIKPLWQSLLSNPTQYNLSFPGFSFALTRFINQTNASEIEPGGLFTIGTLNTSLLEGEIEFIPLPIGLESYWLIPMESISVNGFSLDLSKQRTKNVAIDTGTTLIGGPADEVAGFYKQIPGALPATGSYQGYYSYPCNSSVNLNFKFGTRNYSMTSQDFNLGPFPGNPTTTTTNTSSSSSSSSSGGGSAGNPSMCLGAVFELTLAGASKDLISWVIGDSFLKK</sequence>
<dbReference type="PROSITE" id="PS51767">
    <property type="entry name" value="PEPTIDASE_A1"/>
    <property type="match status" value="1"/>
</dbReference>
<evidence type="ECO:0000256" key="5">
    <source>
        <dbReference type="SAM" id="MobiDB-lite"/>
    </source>
</evidence>
<feature type="active site" evidence="3">
    <location>
        <position position="142"/>
    </location>
</feature>
<comment type="similarity">
    <text evidence="1 4">Belongs to the peptidase A1 family.</text>
</comment>
<evidence type="ECO:0000259" key="7">
    <source>
        <dbReference type="PROSITE" id="PS51767"/>
    </source>
</evidence>
<dbReference type="VEuPathDB" id="FungiDB:MELLADRAFT_123288"/>
<dbReference type="InterPro" id="IPR001969">
    <property type="entry name" value="Aspartic_peptidase_AS"/>
</dbReference>
<gene>
    <name evidence="8" type="ORF">MELLADRAFT_123288</name>
</gene>
<protein>
    <submittedName>
        <fullName evidence="8">Putative aspartic peptidase A1</fullName>
    </submittedName>
</protein>
<dbReference type="MEROPS" id="A01.078"/>
<name>F4RG96_MELLP</name>
<dbReference type="eggNOG" id="KOG1339">
    <property type="taxonomic scope" value="Eukaryota"/>
</dbReference>
<dbReference type="RefSeq" id="XP_007408292.1">
    <property type="nucleotide sequence ID" value="XM_007408230.1"/>
</dbReference>
<organism evidence="9">
    <name type="scientific">Melampsora larici-populina (strain 98AG31 / pathotype 3-4-7)</name>
    <name type="common">Poplar leaf rust fungus</name>
    <dbReference type="NCBI Taxonomy" id="747676"/>
    <lineage>
        <taxon>Eukaryota</taxon>
        <taxon>Fungi</taxon>
        <taxon>Dikarya</taxon>
        <taxon>Basidiomycota</taxon>
        <taxon>Pucciniomycotina</taxon>
        <taxon>Pucciniomycetes</taxon>
        <taxon>Pucciniales</taxon>
        <taxon>Melampsoraceae</taxon>
        <taxon>Melampsora</taxon>
    </lineage>
</organism>
<dbReference type="Proteomes" id="UP000001072">
    <property type="component" value="Unassembled WGS sequence"/>
</dbReference>
<feature type="chain" id="PRO_5003315183" evidence="6">
    <location>
        <begin position="27"/>
        <end position="463"/>
    </location>
</feature>
<dbReference type="GeneID" id="18926336"/>
<dbReference type="HOGENOM" id="CLU_590630_0_0_1"/>
<accession>F4RG96</accession>
<keyword evidence="2 4" id="KW-0064">Aspartyl protease</keyword>
<dbReference type="EMBL" id="GL883100">
    <property type="protein sequence ID" value="EGG08706.1"/>
    <property type="molecule type" value="Genomic_DNA"/>
</dbReference>
<dbReference type="Gene3D" id="2.40.70.10">
    <property type="entry name" value="Acid Proteases"/>
    <property type="match status" value="2"/>
</dbReference>
<dbReference type="GO" id="GO:0006508">
    <property type="term" value="P:proteolysis"/>
    <property type="evidence" value="ECO:0007669"/>
    <property type="project" value="UniProtKB-KW"/>
</dbReference>
<keyword evidence="6" id="KW-0732">Signal</keyword>
<dbReference type="PROSITE" id="PS00141">
    <property type="entry name" value="ASP_PROTEASE"/>
    <property type="match status" value="1"/>
</dbReference>
<keyword evidence="9" id="KW-1185">Reference proteome</keyword>